<evidence type="ECO:0000256" key="1">
    <source>
        <dbReference type="ARBA" id="ARBA00022679"/>
    </source>
</evidence>
<evidence type="ECO:0000313" key="2">
    <source>
        <dbReference type="EMBL" id="CAA9324653.1"/>
    </source>
</evidence>
<gene>
    <name evidence="2" type="ORF">AVDCRST_MAG11-2184</name>
</gene>
<dbReference type="SUPFAM" id="SSF53756">
    <property type="entry name" value="UDP-Glycosyltransferase/glycogen phosphorylase"/>
    <property type="match status" value="1"/>
</dbReference>
<dbReference type="PANTHER" id="PTHR46401:SF2">
    <property type="entry name" value="GLYCOSYLTRANSFERASE WBBK-RELATED"/>
    <property type="match status" value="1"/>
</dbReference>
<keyword evidence="1" id="KW-0808">Transferase</keyword>
<dbReference type="Gene3D" id="3.40.50.2000">
    <property type="entry name" value="Glycogen Phosphorylase B"/>
    <property type="match status" value="2"/>
</dbReference>
<organism evidence="2">
    <name type="scientific">uncultured Gemmatimonadaceae bacterium</name>
    <dbReference type="NCBI Taxonomy" id="246130"/>
    <lineage>
        <taxon>Bacteria</taxon>
        <taxon>Pseudomonadati</taxon>
        <taxon>Gemmatimonadota</taxon>
        <taxon>Gemmatimonadia</taxon>
        <taxon>Gemmatimonadales</taxon>
        <taxon>Gemmatimonadaceae</taxon>
        <taxon>environmental samples</taxon>
    </lineage>
</organism>
<dbReference type="PANTHER" id="PTHR46401">
    <property type="entry name" value="GLYCOSYLTRANSFERASE WBBK-RELATED"/>
    <property type="match status" value="1"/>
</dbReference>
<dbReference type="Pfam" id="PF13692">
    <property type="entry name" value="Glyco_trans_1_4"/>
    <property type="match status" value="1"/>
</dbReference>
<name>A0A6J4L5U1_9BACT</name>
<reference evidence="2" key="1">
    <citation type="submission" date="2020-02" db="EMBL/GenBank/DDBJ databases">
        <authorList>
            <person name="Meier V. D."/>
        </authorList>
    </citation>
    <scope>NUCLEOTIDE SEQUENCE</scope>
    <source>
        <strain evidence="2">AVDCRST_MAG11</strain>
    </source>
</reference>
<dbReference type="EMBL" id="CADCTU010000508">
    <property type="protein sequence ID" value="CAA9324653.1"/>
    <property type="molecule type" value="Genomic_DNA"/>
</dbReference>
<proteinExistence type="predicted"/>
<sequence>MSERPFRVAIAAQTIPDPHCGLGYFLVRALQSLSVARPSWRFDVVASKSFAELATLGLPNVAVAFWDDSPGREAATRASRVLLRALGRSAEPRGVVQRYAERFGVEPRRLNALWTDHASADAIWVPQYNVHAGVLAPIEVGAAARTPRVLTIHDIHPAIFPDDWHAPALSRFWGPFADFARDSTRLVTHTRFQRDAIVRHLGIPAERVGVVPIPPLIDAPRLVRAEPASAATLAGLGIVGPFAFFPGSTTHSHKNHTRLILAWSVLQRRLGARCPQLVCTAKGHRWPELSALVAGLGLAGRVLFTDTVPTATLTGLLKASTLVVVPTLYEGGGSGPVADACLVGRPVVCSRIGPIVEQLEAYGGVDVEYFDPESVLDIARAVEQVLDTLPAAERRATATRDRLADRFTELWGEWADYYAGQFASAATASSLAGVA</sequence>
<protein>
    <submittedName>
        <fullName evidence="2">Uncharacterized protein</fullName>
    </submittedName>
</protein>
<dbReference type="GO" id="GO:0016757">
    <property type="term" value="F:glycosyltransferase activity"/>
    <property type="evidence" value="ECO:0007669"/>
    <property type="project" value="TreeGrafter"/>
</dbReference>
<dbReference type="AlphaFoldDB" id="A0A6J4L5U1"/>
<accession>A0A6J4L5U1</accession>